<evidence type="ECO:0000313" key="1">
    <source>
        <dbReference type="EMBL" id="KAI4376734.1"/>
    </source>
</evidence>
<protein>
    <submittedName>
        <fullName evidence="1">Uncharacterized protein</fullName>
    </submittedName>
</protein>
<comment type="caution">
    <text evidence="1">The sequence shown here is derived from an EMBL/GenBank/DDBJ whole genome shotgun (WGS) entry which is preliminary data.</text>
</comment>
<name>A0ACB9RCZ0_9MYRT</name>
<evidence type="ECO:0000313" key="2">
    <source>
        <dbReference type="Proteomes" id="UP001057402"/>
    </source>
</evidence>
<organism evidence="1 2">
    <name type="scientific">Melastoma candidum</name>
    <dbReference type="NCBI Taxonomy" id="119954"/>
    <lineage>
        <taxon>Eukaryota</taxon>
        <taxon>Viridiplantae</taxon>
        <taxon>Streptophyta</taxon>
        <taxon>Embryophyta</taxon>
        <taxon>Tracheophyta</taxon>
        <taxon>Spermatophyta</taxon>
        <taxon>Magnoliopsida</taxon>
        <taxon>eudicotyledons</taxon>
        <taxon>Gunneridae</taxon>
        <taxon>Pentapetalae</taxon>
        <taxon>rosids</taxon>
        <taxon>malvids</taxon>
        <taxon>Myrtales</taxon>
        <taxon>Melastomataceae</taxon>
        <taxon>Melastomatoideae</taxon>
        <taxon>Melastomateae</taxon>
        <taxon>Melastoma</taxon>
    </lineage>
</organism>
<proteinExistence type="predicted"/>
<sequence length="729" mass="80466">MLCSPMAIQLLKNRRTLLRCHCPLLARSYYSSCVSSLDGVEPEASSTLAAEAPKERTKRSSVVFESAWDGYESSTTEILKLYTRKLHDCAERGWLSVGKAIHGRIIRRWECPDHHLWASLLNFYLKRGTIRHARLVFDEMPHKDVVSWTAVISGYVNRGCGDEAIGMFCEMQSRTVMPNVYTYATCLSACGLKLDICFGELLHGAVVKIGLMIDLYIGSALVDVYAKCGDVQLANSVFDSMPERNAIVWSTLLNGYAQLGDANEVWKLFSSMGDLDFKFSRFILSIVLKGCANSRKLMEGQIIHSVVIKTALEFDNIISCGLVDIYSNSGITNDALKVFCSVECPDVITWTAMIACLCKDGWYEEMSRVFQAMRCSGVSPNDFCLCSLLSVAGDVGHLDYGQSVHALLCKSGHQEDITTCNSLVTMYLRNNCLVEGMRIFQAMKYRDSISWTSLLFGFRDCILSNQEQSMIHPMHVAHDLSDAAHVKQLHSLIVKYGFSGNEIVGGALIGIYGKKRCMQEAEVAFRKVINRDLICWTAIITAYAQAGQGENAVNHFVLMLQEGDIPNEYTIASCVNGSGQIGSLVAGQSLHSMAIKAGHVNDWFVAGALVDMYGKCDLIQDAETLFSEQASRDTALWNAMICVHAQHCQVEKVLSDLQLMLGEGVLPDKITFVGVMTACSGIGLVEEGMKLYSCTIDLFRQAGWLDGFENFIHGSKLPHAKICGSALAT</sequence>
<accession>A0ACB9RCZ0</accession>
<dbReference type="EMBL" id="CM042883">
    <property type="protein sequence ID" value="KAI4376734.1"/>
    <property type="molecule type" value="Genomic_DNA"/>
</dbReference>
<reference evidence="2" key="1">
    <citation type="journal article" date="2023" name="Front. Plant Sci.">
        <title>Chromosomal-level genome assembly of Melastoma candidum provides insights into trichome evolution.</title>
        <authorList>
            <person name="Zhong Y."/>
            <person name="Wu W."/>
            <person name="Sun C."/>
            <person name="Zou P."/>
            <person name="Liu Y."/>
            <person name="Dai S."/>
            <person name="Zhou R."/>
        </authorList>
    </citation>
    <scope>NUCLEOTIDE SEQUENCE [LARGE SCALE GENOMIC DNA]</scope>
</reference>
<keyword evidence="2" id="KW-1185">Reference proteome</keyword>
<dbReference type="Proteomes" id="UP001057402">
    <property type="component" value="Chromosome 4"/>
</dbReference>
<gene>
    <name evidence="1" type="ORF">MLD38_014461</name>
</gene>